<protein>
    <recommendedName>
        <fullName evidence="13">Acireductone dioxygenase</fullName>
    </recommendedName>
    <alternativeName>
        <fullName evidence="13">Acireductone dioxygenase (Fe(2+)-requiring)</fullName>
    </alternativeName>
    <alternativeName>
        <fullName evidence="13">Acireductone dioxygenase (Ni(2+)-requiring)</fullName>
    </alternativeName>
    <alternativeName>
        <fullName evidence="13">Membrane-type 1 matrix metalloproteinase cytoplasmic tail-binding protein 1</fullName>
        <shortName evidence="13">ARD</shortName>
        <shortName evidence="13">ARD'</shortName>
        <shortName evidence="13">Fe-ARD</shortName>
        <shortName evidence="13">MTCBP-1</shortName>
        <shortName evidence="13">Ni-ARD</shortName>
        <ecNumber evidence="13">1.13.11.53</ecNumber>
        <ecNumber evidence="13">1.13.11.54</ecNumber>
    </alternativeName>
</protein>
<comment type="catalytic activity">
    <reaction evidence="1 13">
        <text>1,2-dihydroxy-5-(methylsulfanyl)pent-1-en-3-one + O2 = 4-methylsulfanyl-2-oxobutanoate + formate + 2 H(+)</text>
        <dbReference type="Rhea" id="RHEA:24504"/>
        <dbReference type="ChEBI" id="CHEBI:15378"/>
        <dbReference type="ChEBI" id="CHEBI:15379"/>
        <dbReference type="ChEBI" id="CHEBI:15740"/>
        <dbReference type="ChEBI" id="CHEBI:16723"/>
        <dbReference type="ChEBI" id="CHEBI:49252"/>
        <dbReference type="EC" id="1.13.11.54"/>
    </reaction>
</comment>
<keyword evidence="10 13" id="KW-0408">Iron</keyword>
<evidence type="ECO:0000256" key="4">
    <source>
        <dbReference type="ARBA" id="ARBA00022490"/>
    </source>
</evidence>
<dbReference type="PANTHER" id="PTHR23418:SF0">
    <property type="entry name" value="ACIREDUCTONE DIOXYGENASE"/>
    <property type="match status" value="1"/>
</dbReference>
<dbReference type="InterPro" id="IPR014710">
    <property type="entry name" value="RmlC-like_jellyroll"/>
</dbReference>
<dbReference type="HAMAP" id="MF_03154">
    <property type="entry name" value="Salvage_MtnD_euk"/>
    <property type="match status" value="1"/>
</dbReference>
<dbReference type="PANTHER" id="PTHR23418">
    <property type="entry name" value="ACIREDUCTONE DIOXYGENASE"/>
    <property type="match status" value="1"/>
</dbReference>
<reference evidence="15" key="1">
    <citation type="submission" date="2025-08" db="UniProtKB">
        <authorList>
            <consortium name="RefSeq"/>
        </authorList>
    </citation>
    <scope>IDENTIFICATION</scope>
    <source>
        <tissue evidence="15">Sperm</tissue>
    </source>
</reference>
<dbReference type="FunFam" id="2.60.120.10:FF:000031">
    <property type="entry name" value="1,2-dihydroxy-3-keto-5-methylthiopentene dioxygenase"/>
    <property type="match status" value="1"/>
</dbReference>
<keyword evidence="14" id="KW-1185">Reference proteome</keyword>
<feature type="binding site" evidence="13">
    <location>
        <position position="94"/>
    </location>
    <ligand>
        <name>Fe(2+)</name>
        <dbReference type="ChEBI" id="CHEBI:29033"/>
        <note>for iron-dependent acireductone dioxygenase activity</note>
    </ligand>
</feature>
<comment type="cofactor">
    <cofactor evidence="13">
        <name>Fe(2+)</name>
        <dbReference type="ChEBI" id="CHEBI:29033"/>
    </cofactor>
    <cofactor evidence="13">
        <name>Ni(2+)</name>
        <dbReference type="ChEBI" id="CHEBI:49786"/>
    </cofactor>
    <text evidence="13">Binds either 1 Fe or Ni cation per monomer. Iron-binding promotes an acireductone dioxygenase reaction producing 2-keto-4-methylthiobutyrate, while nickel-binding promotes an acireductone dioxygenase reaction producing 3-(methylsulfanyl)propanoate.</text>
</comment>
<dbReference type="GO" id="GO:0019509">
    <property type="term" value="P:L-methionine salvage from methylthioadenosine"/>
    <property type="evidence" value="ECO:0007669"/>
    <property type="project" value="UniProtKB-UniRule"/>
</dbReference>
<evidence type="ECO:0000256" key="9">
    <source>
        <dbReference type="ARBA" id="ARBA00023002"/>
    </source>
</evidence>
<keyword evidence="7 13" id="KW-0479">Metal-binding</keyword>
<evidence type="ECO:0000313" key="14">
    <source>
        <dbReference type="Proteomes" id="UP001318040"/>
    </source>
</evidence>
<dbReference type="InterPro" id="IPR027496">
    <property type="entry name" value="ARD_euk"/>
</dbReference>
<feature type="binding site" evidence="13">
    <location>
        <position position="133"/>
    </location>
    <ligand>
        <name>Ni(2+)</name>
        <dbReference type="ChEBI" id="CHEBI:49786"/>
        <note>for nickel-dependent acireductone dioxygenase activity</note>
    </ligand>
</feature>
<feature type="binding site" evidence="13">
    <location>
        <position position="133"/>
    </location>
    <ligand>
        <name>Fe(2+)</name>
        <dbReference type="ChEBI" id="CHEBI:29033"/>
        <note>for iron-dependent acireductone dioxygenase activity</note>
    </ligand>
</feature>
<proteinExistence type="inferred from homology"/>
<dbReference type="GO" id="GO:0005886">
    <property type="term" value="C:plasma membrane"/>
    <property type="evidence" value="ECO:0007669"/>
    <property type="project" value="UniProtKB-SubCell"/>
</dbReference>
<dbReference type="SUPFAM" id="SSF51182">
    <property type="entry name" value="RmlC-like cupins"/>
    <property type="match status" value="1"/>
</dbReference>
<comment type="subcellular location">
    <subcellularLocation>
        <location evidence="13">Cytoplasm</location>
    </subcellularLocation>
    <subcellularLocation>
        <location evidence="3 13">Nucleus</location>
    </subcellularLocation>
    <subcellularLocation>
        <location evidence="13">Cell membrane</location>
        <topology evidence="13">Peripheral membrane protein</topology>
        <orientation evidence="13">Cytoplasmic side</orientation>
    </subcellularLocation>
</comment>
<keyword evidence="4 13" id="KW-0963">Cytoplasm</keyword>
<feature type="binding site" evidence="13">
    <location>
        <position position="88"/>
    </location>
    <ligand>
        <name>Fe(2+)</name>
        <dbReference type="ChEBI" id="CHEBI:29033"/>
        <note>for iron-dependent acireductone dioxygenase activity</note>
    </ligand>
</feature>
<evidence type="ECO:0000256" key="7">
    <source>
        <dbReference type="ARBA" id="ARBA00022723"/>
    </source>
</evidence>
<name>A0AAJ7T1N6_PETMA</name>
<dbReference type="InterPro" id="IPR004313">
    <property type="entry name" value="ARD"/>
</dbReference>
<dbReference type="GO" id="GO:0005737">
    <property type="term" value="C:cytoplasm"/>
    <property type="evidence" value="ECO:0007669"/>
    <property type="project" value="UniProtKB-SubCell"/>
</dbReference>
<dbReference type="GO" id="GO:0010308">
    <property type="term" value="F:acireductone dioxygenase (Ni2+-requiring) activity"/>
    <property type="evidence" value="ECO:0007669"/>
    <property type="project" value="UniProtKB-UniRule"/>
</dbReference>
<keyword evidence="13" id="KW-0472">Membrane</keyword>
<comment type="similarity">
    <text evidence="13">Belongs to the acireductone dioxygenase (ARD) family.</text>
</comment>
<evidence type="ECO:0000256" key="6">
    <source>
        <dbReference type="ARBA" id="ARBA00022605"/>
    </source>
</evidence>
<sequence>MAEAWLMDPAGTEPRSPCRLRPNVPVPPAALLRLGVRHWKLNADDYENDPELGAIRKELGYSYMDIITIRKDAMPDYEQKLASFYKEHLHRDDEIRYVLDGGGYFDVRDEAECWVRVAVRRGDMITLPAGIYHRFTLDDNNYVKVMRLFAGDPVWTPYNRPSDDLEERKEYEHKFLGRSG</sequence>
<comment type="pathway">
    <text evidence="13">Amino-acid biosynthesis; L-methionine biosynthesis via salvage pathway; L-methionine from S-methyl-5-thio-alpha-D-ribose 1-phosphate: step 5/6.</text>
</comment>
<comment type="catalytic activity">
    <reaction evidence="13">
        <text>1,2-dihydroxy-5-(methylsulfanyl)pent-1-en-3-one + O2 = 3-(methylsulfanyl)propanoate + CO + formate + 2 H(+)</text>
        <dbReference type="Rhea" id="RHEA:14161"/>
        <dbReference type="ChEBI" id="CHEBI:15378"/>
        <dbReference type="ChEBI" id="CHEBI:15379"/>
        <dbReference type="ChEBI" id="CHEBI:15740"/>
        <dbReference type="ChEBI" id="CHEBI:17245"/>
        <dbReference type="ChEBI" id="CHEBI:49016"/>
        <dbReference type="ChEBI" id="CHEBI:49252"/>
        <dbReference type="EC" id="1.13.11.53"/>
    </reaction>
</comment>
<dbReference type="KEGG" id="pmrn:116941484"/>
<keyword evidence="11 13" id="KW-0486">Methionine biosynthesis</keyword>
<keyword evidence="8 13" id="KW-0223">Dioxygenase</keyword>
<dbReference type="InterPro" id="IPR011051">
    <property type="entry name" value="RmlC_Cupin_sf"/>
</dbReference>
<evidence type="ECO:0000256" key="1">
    <source>
        <dbReference type="ARBA" id="ARBA00000428"/>
    </source>
</evidence>
<dbReference type="GO" id="GO:0016151">
    <property type="term" value="F:nickel cation binding"/>
    <property type="evidence" value="ECO:0007669"/>
    <property type="project" value="UniProtKB-UniRule"/>
</dbReference>
<feature type="binding site" evidence="13">
    <location>
        <position position="88"/>
    </location>
    <ligand>
        <name>Ni(2+)</name>
        <dbReference type="ChEBI" id="CHEBI:49786"/>
        <note>for nickel-dependent acireductone dioxygenase activity</note>
    </ligand>
</feature>
<evidence type="ECO:0000256" key="5">
    <source>
        <dbReference type="ARBA" id="ARBA00022596"/>
    </source>
</evidence>
<evidence type="ECO:0000256" key="13">
    <source>
        <dbReference type="HAMAP-Rule" id="MF_03154"/>
    </source>
</evidence>
<feature type="binding site" evidence="13">
    <location>
        <position position="90"/>
    </location>
    <ligand>
        <name>Fe(2+)</name>
        <dbReference type="ChEBI" id="CHEBI:29033"/>
        <note>for iron-dependent acireductone dioxygenase activity</note>
    </ligand>
</feature>
<feature type="binding site" evidence="13">
    <location>
        <position position="90"/>
    </location>
    <ligand>
        <name>Ni(2+)</name>
        <dbReference type="ChEBI" id="CHEBI:49786"/>
        <note>for nickel-dependent acireductone dioxygenase activity</note>
    </ligand>
</feature>
<comment type="function">
    <text evidence="13">Catalyzes 2 different reactions between oxygen and the acireductone 1,2-dihydroxy-3-keto-5-methylthiopentene (DHK-MTPene) depending upon the metal bound in the active site. Fe-containing acireductone dioxygenase (Fe-ARD) produces formate and 2-keto-4-methylthiobutyrate (KMTB), the alpha-ketoacid precursor of methionine in the methionine recycle pathway. Ni-containing acireductone dioxygenase (Ni-ARD) produces methylthiopropionate, carbon monoxide and formate, and does not lie on the methionine recycle pathway.</text>
</comment>
<accession>A0AAJ7T1N6</accession>
<evidence type="ECO:0000256" key="12">
    <source>
        <dbReference type="ARBA" id="ARBA00023242"/>
    </source>
</evidence>
<evidence type="ECO:0000256" key="8">
    <source>
        <dbReference type="ARBA" id="ARBA00022964"/>
    </source>
</evidence>
<keyword evidence="6 13" id="KW-0028">Amino-acid biosynthesis</keyword>
<dbReference type="AlphaFoldDB" id="A0AAJ7T1N6"/>
<evidence type="ECO:0000313" key="15">
    <source>
        <dbReference type="RefSeq" id="XP_032808487.1"/>
    </source>
</evidence>
<evidence type="ECO:0000256" key="11">
    <source>
        <dbReference type="ARBA" id="ARBA00023167"/>
    </source>
</evidence>
<keyword evidence="5 13" id="KW-0533">Nickel</keyword>
<dbReference type="Gene3D" id="2.60.120.10">
    <property type="entry name" value="Jelly Rolls"/>
    <property type="match status" value="1"/>
</dbReference>
<dbReference type="Proteomes" id="UP001318040">
    <property type="component" value="Chromosome 12"/>
</dbReference>
<dbReference type="CDD" id="cd02232">
    <property type="entry name" value="cupin_ARD"/>
    <property type="match status" value="1"/>
</dbReference>
<dbReference type="EC" id="1.13.11.54" evidence="13"/>
<dbReference type="Pfam" id="PF03079">
    <property type="entry name" value="ARD"/>
    <property type="match status" value="1"/>
</dbReference>
<comment type="subunit">
    <text evidence="13">Monomer.</text>
</comment>
<evidence type="ECO:0000256" key="10">
    <source>
        <dbReference type="ARBA" id="ARBA00023004"/>
    </source>
</evidence>
<evidence type="ECO:0000256" key="2">
    <source>
        <dbReference type="ARBA" id="ARBA00001967"/>
    </source>
</evidence>
<organism evidence="14 15">
    <name type="scientific">Petromyzon marinus</name>
    <name type="common">Sea lamprey</name>
    <dbReference type="NCBI Taxonomy" id="7757"/>
    <lineage>
        <taxon>Eukaryota</taxon>
        <taxon>Metazoa</taxon>
        <taxon>Chordata</taxon>
        <taxon>Craniata</taxon>
        <taxon>Vertebrata</taxon>
        <taxon>Cyclostomata</taxon>
        <taxon>Hyperoartia</taxon>
        <taxon>Petromyzontiformes</taxon>
        <taxon>Petromyzontidae</taxon>
        <taxon>Petromyzon</taxon>
    </lineage>
</organism>
<dbReference type="GO" id="GO:0010309">
    <property type="term" value="F:acireductone dioxygenase [iron(II)-requiring] activity"/>
    <property type="evidence" value="ECO:0007669"/>
    <property type="project" value="UniProtKB-UniRule"/>
</dbReference>
<dbReference type="GO" id="GO:0005506">
    <property type="term" value="F:iron ion binding"/>
    <property type="evidence" value="ECO:0007669"/>
    <property type="project" value="UniProtKB-UniRule"/>
</dbReference>
<dbReference type="RefSeq" id="XP_032808487.1">
    <property type="nucleotide sequence ID" value="XM_032952596.1"/>
</dbReference>
<comment type="cofactor">
    <cofactor evidence="2">
        <name>Ni(2+)</name>
        <dbReference type="ChEBI" id="CHEBI:49786"/>
    </cofactor>
</comment>
<gene>
    <name evidence="13 15" type="primary">ADI1</name>
    <name evidence="13" type="synonym">MTCBP1</name>
</gene>
<feature type="binding site" evidence="13">
    <location>
        <position position="94"/>
    </location>
    <ligand>
        <name>Ni(2+)</name>
        <dbReference type="ChEBI" id="CHEBI:49786"/>
        <note>for nickel-dependent acireductone dioxygenase activity</note>
    </ligand>
</feature>
<dbReference type="EC" id="1.13.11.53" evidence="13"/>
<keyword evidence="12 13" id="KW-0539">Nucleus</keyword>
<dbReference type="GO" id="GO:0005634">
    <property type="term" value="C:nucleus"/>
    <property type="evidence" value="ECO:0007669"/>
    <property type="project" value="UniProtKB-SubCell"/>
</dbReference>
<keyword evidence="13" id="KW-1003">Cell membrane</keyword>
<evidence type="ECO:0000256" key="3">
    <source>
        <dbReference type="ARBA" id="ARBA00004123"/>
    </source>
</evidence>
<keyword evidence="9 13" id="KW-0560">Oxidoreductase</keyword>